<dbReference type="InterPro" id="IPR011009">
    <property type="entry name" value="Kinase-like_dom_sf"/>
</dbReference>
<name>A0AAD4DXZ6_9AGAM</name>
<dbReference type="Pfam" id="PF07714">
    <property type="entry name" value="PK_Tyr_Ser-Thr"/>
    <property type="match status" value="1"/>
</dbReference>
<feature type="non-terminal residue" evidence="2">
    <location>
        <position position="1"/>
    </location>
</feature>
<sequence length="98" mass="10904">RFRRETAIWAHLVHDNIVTLYGTTEGLGSTTALVSQWFPHGTLSRLITEQGATLTIKSKLKLLHDIASGLYYGLYSLHGHLVSTVKFAVSSLFSRCSR</sequence>
<dbReference type="PROSITE" id="PS50011">
    <property type="entry name" value="PROTEIN_KINASE_DOM"/>
    <property type="match status" value="1"/>
</dbReference>
<dbReference type="SUPFAM" id="SSF56112">
    <property type="entry name" value="Protein kinase-like (PK-like)"/>
    <property type="match status" value="1"/>
</dbReference>
<keyword evidence="3" id="KW-1185">Reference proteome</keyword>
<gene>
    <name evidence="2" type="ORF">F5891DRAFT_1055709</name>
</gene>
<dbReference type="GeneID" id="64656971"/>
<organism evidence="2 3">
    <name type="scientific">Suillus fuscotomentosus</name>
    <dbReference type="NCBI Taxonomy" id="1912939"/>
    <lineage>
        <taxon>Eukaryota</taxon>
        <taxon>Fungi</taxon>
        <taxon>Dikarya</taxon>
        <taxon>Basidiomycota</taxon>
        <taxon>Agaricomycotina</taxon>
        <taxon>Agaricomycetes</taxon>
        <taxon>Agaricomycetidae</taxon>
        <taxon>Boletales</taxon>
        <taxon>Suillineae</taxon>
        <taxon>Suillaceae</taxon>
        <taxon>Suillus</taxon>
    </lineage>
</organism>
<evidence type="ECO:0000259" key="1">
    <source>
        <dbReference type="PROSITE" id="PS50011"/>
    </source>
</evidence>
<dbReference type="GO" id="GO:0004672">
    <property type="term" value="F:protein kinase activity"/>
    <property type="evidence" value="ECO:0007669"/>
    <property type="project" value="InterPro"/>
</dbReference>
<dbReference type="EMBL" id="JABBWK010000059">
    <property type="protein sequence ID" value="KAG1896017.1"/>
    <property type="molecule type" value="Genomic_DNA"/>
</dbReference>
<dbReference type="Proteomes" id="UP001195769">
    <property type="component" value="Unassembled WGS sequence"/>
</dbReference>
<feature type="domain" description="Protein kinase" evidence="1">
    <location>
        <begin position="1"/>
        <end position="98"/>
    </location>
</feature>
<comment type="caution">
    <text evidence="2">The sequence shown here is derived from an EMBL/GenBank/DDBJ whole genome shotgun (WGS) entry which is preliminary data.</text>
</comment>
<evidence type="ECO:0000313" key="3">
    <source>
        <dbReference type="Proteomes" id="UP001195769"/>
    </source>
</evidence>
<dbReference type="GO" id="GO:0005524">
    <property type="term" value="F:ATP binding"/>
    <property type="evidence" value="ECO:0007669"/>
    <property type="project" value="InterPro"/>
</dbReference>
<dbReference type="Gene3D" id="1.10.510.10">
    <property type="entry name" value="Transferase(Phosphotransferase) domain 1"/>
    <property type="match status" value="1"/>
</dbReference>
<dbReference type="InterPro" id="IPR001245">
    <property type="entry name" value="Ser-Thr/Tyr_kinase_cat_dom"/>
</dbReference>
<reference evidence="2" key="1">
    <citation type="journal article" date="2020" name="New Phytol.">
        <title>Comparative genomics reveals dynamic genome evolution in host specialist ectomycorrhizal fungi.</title>
        <authorList>
            <person name="Lofgren L.A."/>
            <person name="Nguyen N.H."/>
            <person name="Vilgalys R."/>
            <person name="Ruytinx J."/>
            <person name="Liao H.L."/>
            <person name="Branco S."/>
            <person name="Kuo A."/>
            <person name="LaButti K."/>
            <person name="Lipzen A."/>
            <person name="Andreopoulos W."/>
            <person name="Pangilinan J."/>
            <person name="Riley R."/>
            <person name="Hundley H."/>
            <person name="Na H."/>
            <person name="Barry K."/>
            <person name="Grigoriev I.V."/>
            <person name="Stajich J.E."/>
            <person name="Kennedy P.G."/>
        </authorList>
    </citation>
    <scope>NUCLEOTIDE SEQUENCE</scope>
    <source>
        <strain evidence="2">FC203</strain>
    </source>
</reference>
<accession>A0AAD4DXZ6</accession>
<protein>
    <recommendedName>
        <fullName evidence="1">Protein kinase domain-containing protein</fullName>
    </recommendedName>
</protein>
<evidence type="ECO:0000313" key="2">
    <source>
        <dbReference type="EMBL" id="KAG1896017.1"/>
    </source>
</evidence>
<proteinExistence type="predicted"/>
<dbReference type="InterPro" id="IPR000719">
    <property type="entry name" value="Prot_kinase_dom"/>
</dbReference>
<dbReference type="AlphaFoldDB" id="A0AAD4DXZ6"/>
<dbReference type="RefSeq" id="XP_041221593.1">
    <property type="nucleotide sequence ID" value="XM_041362673.1"/>
</dbReference>